<dbReference type="SUPFAM" id="SSF46626">
    <property type="entry name" value="Cytochrome c"/>
    <property type="match status" value="1"/>
</dbReference>
<evidence type="ECO:0000256" key="1">
    <source>
        <dbReference type="ARBA" id="ARBA00022617"/>
    </source>
</evidence>
<dbReference type="GO" id="GO:0009055">
    <property type="term" value="F:electron transfer activity"/>
    <property type="evidence" value="ECO:0007669"/>
    <property type="project" value="InterPro"/>
</dbReference>
<evidence type="ECO:0000313" key="7">
    <source>
        <dbReference type="Proteomes" id="UP000241829"/>
    </source>
</evidence>
<dbReference type="InterPro" id="IPR009056">
    <property type="entry name" value="Cyt_c-like_dom"/>
</dbReference>
<dbReference type="AlphaFoldDB" id="A0A2P1NKY9"/>
<dbReference type="RefSeq" id="WP_106846267.1">
    <property type="nucleotide sequence ID" value="NZ_CP027792.1"/>
</dbReference>
<sequence length="117" mass="12107">MVRTALLSLACALLATAAGAQTAPEPTPERAAQLVRMVRQDCGSCHGMRLTGGLGPALTREALAAKPPEYLAAVITHGIPGTPMPPWSALLQGSEALWIARQLAGGFPNETNRSPAP</sequence>
<keyword evidence="3" id="KW-0408">Iron</keyword>
<dbReference type="Pfam" id="PF13442">
    <property type="entry name" value="Cytochrome_CBB3"/>
    <property type="match status" value="1"/>
</dbReference>
<feature type="signal peptide" evidence="4">
    <location>
        <begin position="1"/>
        <end position="20"/>
    </location>
</feature>
<accession>A0A2P1NKY9</accession>
<gene>
    <name evidence="6" type="ORF">C7H73_08610</name>
</gene>
<feature type="chain" id="PRO_5015191584" evidence="4">
    <location>
        <begin position="21"/>
        <end position="117"/>
    </location>
</feature>
<evidence type="ECO:0000313" key="6">
    <source>
        <dbReference type="EMBL" id="AVP57715.1"/>
    </source>
</evidence>
<dbReference type="GO" id="GO:0020037">
    <property type="term" value="F:heme binding"/>
    <property type="evidence" value="ECO:0007669"/>
    <property type="project" value="InterPro"/>
</dbReference>
<organism evidence="6 7">
    <name type="scientific">Pulveribacter suum</name>
    <dbReference type="NCBI Taxonomy" id="2116657"/>
    <lineage>
        <taxon>Bacteria</taxon>
        <taxon>Pseudomonadati</taxon>
        <taxon>Pseudomonadota</taxon>
        <taxon>Betaproteobacteria</taxon>
        <taxon>Burkholderiales</taxon>
        <taxon>Comamonadaceae</taxon>
        <taxon>Pulveribacter</taxon>
    </lineage>
</organism>
<name>A0A2P1NKY9_9BURK</name>
<dbReference type="KEGG" id="melm:C7H73_08610"/>
<keyword evidence="4" id="KW-0732">Signal</keyword>
<protein>
    <submittedName>
        <fullName evidence="6">Cytochrome C55X NirC</fullName>
    </submittedName>
</protein>
<dbReference type="Proteomes" id="UP000241829">
    <property type="component" value="Chromosome"/>
</dbReference>
<reference evidence="7" key="1">
    <citation type="submission" date="2018-03" db="EMBL/GenBank/DDBJ databases">
        <title>Genome sequencing of Melaminivora sp. strain SC2-7.</title>
        <authorList>
            <person name="Kim S.-J."/>
            <person name="Heo J."/>
            <person name="Ahn J.-H."/>
            <person name="Kwon S.-W."/>
        </authorList>
    </citation>
    <scope>NUCLEOTIDE SEQUENCE [LARGE SCALE GENOMIC DNA]</scope>
    <source>
        <strain evidence="7">SC2-7</strain>
    </source>
</reference>
<evidence type="ECO:0000256" key="2">
    <source>
        <dbReference type="ARBA" id="ARBA00022723"/>
    </source>
</evidence>
<keyword evidence="1" id="KW-0349">Heme</keyword>
<keyword evidence="7" id="KW-1185">Reference proteome</keyword>
<dbReference type="InterPro" id="IPR036909">
    <property type="entry name" value="Cyt_c-like_dom_sf"/>
</dbReference>
<evidence type="ECO:0000256" key="4">
    <source>
        <dbReference type="SAM" id="SignalP"/>
    </source>
</evidence>
<dbReference type="EMBL" id="CP027792">
    <property type="protein sequence ID" value="AVP57715.1"/>
    <property type="molecule type" value="Genomic_DNA"/>
</dbReference>
<keyword evidence="2" id="KW-0479">Metal-binding</keyword>
<evidence type="ECO:0000259" key="5">
    <source>
        <dbReference type="Pfam" id="PF13442"/>
    </source>
</evidence>
<proteinExistence type="predicted"/>
<feature type="domain" description="Cytochrome c" evidence="5">
    <location>
        <begin position="31"/>
        <end position="100"/>
    </location>
</feature>
<dbReference type="GO" id="GO:0046872">
    <property type="term" value="F:metal ion binding"/>
    <property type="evidence" value="ECO:0007669"/>
    <property type="project" value="UniProtKB-KW"/>
</dbReference>
<evidence type="ECO:0000256" key="3">
    <source>
        <dbReference type="ARBA" id="ARBA00023004"/>
    </source>
</evidence>
<dbReference type="OrthoDB" id="8689082at2"/>
<dbReference type="Gene3D" id="1.10.760.10">
    <property type="entry name" value="Cytochrome c-like domain"/>
    <property type="match status" value="1"/>
</dbReference>